<accession>A0A1G8AY90</accession>
<gene>
    <name evidence="1" type="ORF">SAMN04487901_12122</name>
</gene>
<name>A0A1G8AY90_9BACT</name>
<protein>
    <submittedName>
        <fullName evidence="1">PD-(D/E)XK nuclease superfamily protein</fullName>
    </submittedName>
</protein>
<keyword evidence="2" id="KW-1185">Reference proteome</keyword>
<reference evidence="2" key="1">
    <citation type="submission" date="2016-10" db="EMBL/GenBank/DDBJ databases">
        <authorList>
            <person name="Varghese N."/>
            <person name="Submissions S."/>
        </authorList>
    </citation>
    <scope>NUCLEOTIDE SEQUENCE [LARGE SCALE GENOMIC DNA]</scope>
    <source>
        <strain evidence="2">BP1-148</strain>
    </source>
</reference>
<dbReference type="RefSeq" id="WP_091819065.1">
    <property type="nucleotide sequence ID" value="NZ_FNCQ01000021.1"/>
</dbReference>
<evidence type="ECO:0000313" key="2">
    <source>
        <dbReference type="Proteomes" id="UP000198779"/>
    </source>
</evidence>
<evidence type="ECO:0000313" key="1">
    <source>
        <dbReference type="EMBL" id="SDH25776.1"/>
    </source>
</evidence>
<organism evidence="1 2">
    <name type="scientific">Prevotella communis</name>
    <dbReference type="NCBI Taxonomy" id="2913614"/>
    <lineage>
        <taxon>Bacteria</taxon>
        <taxon>Pseudomonadati</taxon>
        <taxon>Bacteroidota</taxon>
        <taxon>Bacteroidia</taxon>
        <taxon>Bacteroidales</taxon>
        <taxon>Prevotellaceae</taxon>
        <taxon>Prevotella</taxon>
    </lineage>
</organism>
<dbReference type="InterPro" id="IPR029470">
    <property type="entry name" value="PDDEXK_4"/>
</dbReference>
<dbReference type="STRING" id="645274.SAMN04487901_12122"/>
<dbReference type="Proteomes" id="UP000198779">
    <property type="component" value="Unassembled WGS sequence"/>
</dbReference>
<dbReference type="EMBL" id="FNCQ01000021">
    <property type="protein sequence ID" value="SDH25776.1"/>
    <property type="molecule type" value="Genomic_DNA"/>
</dbReference>
<dbReference type="Pfam" id="PF14281">
    <property type="entry name" value="PDDEXK_4"/>
    <property type="match status" value="1"/>
</dbReference>
<sequence>MSNFFNAIGVADMEKVHSAVIGWMLSDNCGALGKREKTNLLCSLFGIYPSFVFEKIDVKIEVYNIDILITTEIRGIKECWIIENKIKSNQHSNQLDKYVRIINGLEMTKGKNPKPITINYKNIEAKYQHYCFLTLIDEKPLGIHKQKWINTKYQDLFNIMNSLERNHGQDDSIIFKQYLKCIKELTDALFAFLQSPGSYPHVFSDGSKKKTEKDYYCISQDKGKYATYIAECGLETIFQKQWLRKMVSLAVGKNPDIKDLQEKMKVDEDRGTAEFDYTINTLDEKGLNTNGDLLLQVQFQNGTFKVVVIHKDYRNTSNPQKYRDMIYGANSVWQSKFSKKTTNNGWSIPKRGEKARISLTKPLRIKNWYAYNQEDIIDEFVNGFKEALNLAKTII</sequence>
<dbReference type="AlphaFoldDB" id="A0A1G8AY90"/>
<proteinExistence type="predicted"/>